<keyword evidence="4" id="KW-1185">Reference proteome</keyword>
<accession>A0ABX2CA12</accession>
<dbReference type="Gene3D" id="2.40.50.140">
    <property type="entry name" value="Nucleic acid-binding proteins"/>
    <property type="match status" value="1"/>
</dbReference>
<gene>
    <name evidence="3" type="ORF">HL667_06375</name>
</gene>
<dbReference type="InterPro" id="IPR049476">
    <property type="entry name" value="SBB_BPT7"/>
</dbReference>
<dbReference type="Pfam" id="PF21265">
    <property type="entry name" value="SBB_T7"/>
    <property type="match status" value="1"/>
</dbReference>
<sequence length="253" mass="27620">MASTKRPTSPKGTSFKGIFKFPKLNDPDYGTKEYPKENGEFSTKLVGRIDDPDVQAFIAKWQPMHDEAIKRAEAEFKALPVATRKKLEKVTVNPLYTEIYDEETEEPTGEIEIKFAMQYSGVYKSGPKQGQKWTRRPAIFDAVSKQPMKKVPQIWGGTVGRIAFEVGLNKEGQPGYFIPATGAAGLTLRLQAARIIDLVSAGQRDASGYGFGDEEEGGYAYDPSSESEDGGKAEDGEQSSGGSGEAGDDNPDF</sequence>
<evidence type="ECO:0000313" key="3">
    <source>
        <dbReference type="EMBL" id="NPU64618.1"/>
    </source>
</evidence>
<dbReference type="RefSeq" id="WP_172109651.1">
    <property type="nucleotide sequence ID" value="NZ_JABFDN010000001.1"/>
</dbReference>
<dbReference type="SUPFAM" id="SSF50249">
    <property type="entry name" value="Nucleic acid-binding proteins"/>
    <property type="match status" value="1"/>
</dbReference>
<organism evidence="3 4">
    <name type="scientific">Bradyrhizobium aeschynomenes</name>
    <dbReference type="NCBI Taxonomy" id="2734909"/>
    <lineage>
        <taxon>Bacteria</taxon>
        <taxon>Pseudomonadati</taxon>
        <taxon>Pseudomonadota</taxon>
        <taxon>Alphaproteobacteria</taxon>
        <taxon>Hyphomicrobiales</taxon>
        <taxon>Nitrobacteraceae</taxon>
        <taxon>Bradyrhizobium</taxon>
    </lineage>
</organism>
<protein>
    <submittedName>
        <fullName evidence="3">DUF2815 domain-containing protein</fullName>
    </submittedName>
</protein>
<name>A0ABX2CA12_9BRAD</name>
<feature type="domain" description="Single-stranded DNA-binding protein BPT7" evidence="2">
    <location>
        <begin position="23"/>
        <end position="166"/>
    </location>
</feature>
<evidence type="ECO:0000313" key="4">
    <source>
        <dbReference type="Proteomes" id="UP000886476"/>
    </source>
</evidence>
<comment type="caution">
    <text evidence="3">The sequence shown here is derived from an EMBL/GenBank/DDBJ whole genome shotgun (WGS) entry which is preliminary data.</text>
</comment>
<evidence type="ECO:0000256" key="1">
    <source>
        <dbReference type="SAM" id="MobiDB-lite"/>
    </source>
</evidence>
<dbReference type="EMBL" id="JABFDN010000001">
    <property type="protein sequence ID" value="NPU64618.1"/>
    <property type="molecule type" value="Genomic_DNA"/>
</dbReference>
<reference evidence="3" key="1">
    <citation type="submission" date="2020-05" db="EMBL/GenBank/DDBJ databases">
        <title>Nod-independent and nitrogen-fixing Bradyrhizobium aeschynomene sp. nov. isolated from nodules of Aeschynomene indica.</title>
        <authorList>
            <person name="Zhang Z."/>
        </authorList>
    </citation>
    <scope>NUCLEOTIDE SEQUENCE</scope>
    <source>
        <strain evidence="3">83012</strain>
    </source>
</reference>
<proteinExistence type="predicted"/>
<dbReference type="InterPro" id="IPR012340">
    <property type="entry name" value="NA-bd_OB-fold"/>
</dbReference>
<evidence type="ECO:0000259" key="2">
    <source>
        <dbReference type="Pfam" id="PF21265"/>
    </source>
</evidence>
<feature type="region of interest" description="Disordered" evidence="1">
    <location>
        <begin position="206"/>
        <end position="253"/>
    </location>
</feature>
<dbReference type="Proteomes" id="UP000886476">
    <property type="component" value="Unassembled WGS sequence"/>
</dbReference>